<evidence type="ECO:0000313" key="3">
    <source>
        <dbReference type="EMBL" id="KAE8991560.1"/>
    </source>
</evidence>
<feature type="compositionally biased region" description="Basic residues" evidence="1">
    <location>
        <begin position="63"/>
        <end position="73"/>
    </location>
</feature>
<dbReference type="EMBL" id="QXFT01003065">
    <property type="protein sequence ID" value="KAE9289742.1"/>
    <property type="molecule type" value="Genomic_DNA"/>
</dbReference>
<evidence type="ECO:0000256" key="1">
    <source>
        <dbReference type="SAM" id="MobiDB-lite"/>
    </source>
</evidence>
<accession>A0A6A3JA52</accession>
<feature type="region of interest" description="Disordered" evidence="1">
    <location>
        <begin position="47"/>
        <end position="83"/>
    </location>
</feature>
<dbReference type="OrthoDB" id="131755at2759"/>
<dbReference type="Proteomes" id="UP000429607">
    <property type="component" value="Unassembled WGS sequence"/>
</dbReference>
<sequence>MMAHTLATTAMDTKTSRQAQIAGDTSASPRWEKVLRHLETDMAPWIDQMEDTAQEDAVAASHTGRRQGLGRRKPGPENGQKPA</sequence>
<dbReference type="Proteomes" id="UP000434957">
    <property type="component" value="Unassembled WGS sequence"/>
</dbReference>
<evidence type="ECO:0000313" key="6">
    <source>
        <dbReference type="Proteomes" id="UP000434957"/>
    </source>
</evidence>
<reference evidence="5 7" key="1">
    <citation type="submission" date="2018-09" db="EMBL/GenBank/DDBJ databases">
        <title>Genomic investigation of the strawberry pathogen Phytophthora fragariae indicates pathogenicity is determined by transcriptional variation in three key races.</title>
        <authorList>
            <person name="Adams T.M."/>
            <person name="Armitage A.D."/>
            <person name="Sobczyk M.K."/>
            <person name="Bates H.J."/>
            <person name="Dunwell J.M."/>
            <person name="Nellist C.F."/>
            <person name="Harrison R.J."/>
        </authorList>
    </citation>
    <scope>NUCLEOTIDE SEQUENCE [LARGE SCALE GENOMIC DNA]</scope>
    <source>
        <strain evidence="3 5">SCRP249</strain>
        <strain evidence="2 7">SCRP324</strain>
        <strain evidence="4 6">SCRP333</strain>
    </source>
</reference>
<evidence type="ECO:0000313" key="7">
    <source>
        <dbReference type="Proteomes" id="UP000435112"/>
    </source>
</evidence>
<dbReference type="EMBL" id="QXFU01004072">
    <property type="protein sequence ID" value="KAE8970885.1"/>
    <property type="molecule type" value="Genomic_DNA"/>
</dbReference>
<dbReference type="EMBL" id="QXFV01002183">
    <property type="protein sequence ID" value="KAE8991560.1"/>
    <property type="molecule type" value="Genomic_DNA"/>
</dbReference>
<dbReference type="Proteomes" id="UP000435112">
    <property type="component" value="Unassembled WGS sequence"/>
</dbReference>
<keyword evidence="6" id="KW-1185">Reference proteome</keyword>
<organism evidence="3 5">
    <name type="scientific">Phytophthora rubi</name>
    <dbReference type="NCBI Taxonomy" id="129364"/>
    <lineage>
        <taxon>Eukaryota</taxon>
        <taxon>Sar</taxon>
        <taxon>Stramenopiles</taxon>
        <taxon>Oomycota</taxon>
        <taxon>Peronosporomycetes</taxon>
        <taxon>Peronosporales</taxon>
        <taxon>Peronosporaceae</taxon>
        <taxon>Phytophthora</taxon>
    </lineage>
</organism>
<dbReference type="AlphaFoldDB" id="A0A6A3JA52"/>
<evidence type="ECO:0000313" key="2">
    <source>
        <dbReference type="EMBL" id="KAE8970885.1"/>
    </source>
</evidence>
<feature type="region of interest" description="Disordered" evidence="1">
    <location>
        <begin position="1"/>
        <end position="28"/>
    </location>
</feature>
<comment type="caution">
    <text evidence="3">The sequence shown here is derived from an EMBL/GenBank/DDBJ whole genome shotgun (WGS) entry which is preliminary data.</text>
</comment>
<evidence type="ECO:0000313" key="4">
    <source>
        <dbReference type="EMBL" id="KAE9289742.1"/>
    </source>
</evidence>
<evidence type="ECO:0000313" key="5">
    <source>
        <dbReference type="Proteomes" id="UP000429607"/>
    </source>
</evidence>
<proteinExistence type="predicted"/>
<name>A0A6A3JA52_9STRA</name>
<gene>
    <name evidence="3" type="ORF">PR001_g21194</name>
    <name evidence="2" type="ORF">PR002_g26983</name>
    <name evidence="4" type="ORF">PR003_g25475</name>
</gene>
<protein>
    <submittedName>
        <fullName evidence="3">Uncharacterized protein</fullName>
    </submittedName>
</protein>